<dbReference type="PANTHER" id="PTHR36056:SF1">
    <property type="entry name" value="PROTEIN, PUTATIVE-RELATED"/>
    <property type="match status" value="1"/>
</dbReference>
<protein>
    <submittedName>
        <fullName evidence="2">Uncharacterized protein</fullName>
    </submittedName>
</protein>
<feature type="region of interest" description="Disordered" evidence="1">
    <location>
        <begin position="473"/>
        <end position="500"/>
    </location>
</feature>
<feature type="compositionally biased region" description="Gly residues" evidence="1">
    <location>
        <begin position="36"/>
        <end position="55"/>
    </location>
</feature>
<dbReference type="AlphaFoldDB" id="A0ABD2Y9J5"/>
<proteinExistence type="predicted"/>
<feature type="region of interest" description="Disordered" evidence="1">
    <location>
        <begin position="195"/>
        <end position="315"/>
    </location>
</feature>
<dbReference type="EMBL" id="JBJUIK010000015">
    <property type="protein sequence ID" value="KAL3503701.1"/>
    <property type="molecule type" value="Genomic_DNA"/>
</dbReference>
<gene>
    <name evidence="2" type="ORF">ACH5RR_038150</name>
</gene>
<organism evidence="2 3">
    <name type="scientific">Cinchona calisaya</name>
    <dbReference type="NCBI Taxonomy" id="153742"/>
    <lineage>
        <taxon>Eukaryota</taxon>
        <taxon>Viridiplantae</taxon>
        <taxon>Streptophyta</taxon>
        <taxon>Embryophyta</taxon>
        <taxon>Tracheophyta</taxon>
        <taxon>Spermatophyta</taxon>
        <taxon>Magnoliopsida</taxon>
        <taxon>eudicotyledons</taxon>
        <taxon>Gunneridae</taxon>
        <taxon>Pentapetalae</taxon>
        <taxon>asterids</taxon>
        <taxon>lamiids</taxon>
        <taxon>Gentianales</taxon>
        <taxon>Rubiaceae</taxon>
        <taxon>Cinchonoideae</taxon>
        <taxon>Cinchoneae</taxon>
        <taxon>Cinchona</taxon>
    </lineage>
</organism>
<reference evidence="2 3" key="1">
    <citation type="submission" date="2024-11" db="EMBL/GenBank/DDBJ databases">
        <title>A near-complete genome assembly of Cinchona calisaya.</title>
        <authorList>
            <person name="Lian D.C."/>
            <person name="Zhao X.W."/>
            <person name="Wei L."/>
        </authorList>
    </citation>
    <scope>NUCLEOTIDE SEQUENCE [LARGE SCALE GENOMIC DNA]</scope>
    <source>
        <tissue evidence="2">Nenye</tissue>
    </source>
</reference>
<comment type="caution">
    <text evidence="2">The sequence shown here is derived from an EMBL/GenBank/DDBJ whole genome shotgun (WGS) entry which is preliminary data.</text>
</comment>
<name>A0ABD2Y9J5_9GENT</name>
<sequence length="745" mass="80567">MHARNRSPGNGYRANAMGMGGMATPARISPESSMRGHGGGYNSRGYSRGGGGFGRGQLRQFQQSQASPPLPPLPQKGGGDVFMEAGRLATEFLVSKGLLPANVLSGKWQNGSLKNQVGAQEGDSTQLSLEGRTSALSRLGGAGAELGPGRRRYNMEEYNSRSSLRGRRRNGSFKNYDSDLSRDFGRSASWCERSRASVDGEDNSDILPRHQDEQQVSNDGDSGSKKEIPELAPESDAADAKESDILSDTQAAPEKFKSVDDAGANASDSTGSKAILLKTGEGEEPVEKDKMEVSNAEADEVKDGQINDGMEVKSTEDDVAIMASSEEGGRASENNSDLLKLSCFAKVPTRTRSSMVVRGSKVDPHPDPMIVDENTYEGAPSKEFESRAEDLTVDNLSGDGSSEHKYDSKSLNLDNSTVSAPEDELGLSYSVVQGSCTPPASFLDRASVEEREQPDFGGINSMITERGEKRALDDGLTSTSMGSKKPRELAPFEDTESDGGLSMLEPLVERRTSEELMNSEGQALILPSDEKRLLDISLYPKGDIEPFMGYTEEKQLFPGSFKTCDLNLMEASDANENHDANPVLIFPSDTEKGKQAIPVDIDLSMSNNPRVSNRYGKCIVDGKDIEVIDLENDSAQEDKESNNSDRRTENVFTDFGGFSNNPINANDIPDVQDGYGLMISELLGNDIPNCSSVPADMDSLHNDMGLHNGEGILGDDDSIYMSLGEIPLSLLRVWEQPTQDYGKPF</sequence>
<feature type="region of interest" description="Disordered" evidence="1">
    <location>
        <begin position="1"/>
        <end position="79"/>
    </location>
</feature>
<dbReference type="InterPro" id="IPR040276">
    <property type="entry name" value="At4g26450-like"/>
</dbReference>
<feature type="region of interest" description="Disordered" evidence="1">
    <location>
        <begin position="139"/>
        <end position="178"/>
    </location>
</feature>
<feature type="compositionally biased region" description="Basic and acidic residues" evidence="1">
    <location>
        <begin position="380"/>
        <end position="390"/>
    </location>
</feature>
<dbReference type="PANTHER" id="PTHR36056">
    <property type="entry name" value="PROTEIN, PUTATIVE-RELATED"/>
    <property type="match status" value="1"/>
</dbReference>
<dbReference type="Proteomes" id="UP001630127">
    <property type="component" value="Unassembled WGS sequence"/>
</dbReference>
<evidence type="ECO:0000313" key="3">
    <source>
        <dbReference type="Proteomes" id="UP001630127"/>
    </source>
</evidence>
<evidence type="ECO:0000256" key="1">
    <source>
        <dbReference type="SAM" id="MobiDB-lite"/>
    </source>
</evidence>
<evidence type="ECO:0000313" key="2">
    <source>
        <dbReference type="EMBL" id="KAL3503701.1"/>
    </source>
</evidence>
<feature type="region of interest" description="Disordered" evidence="1">
    <location>
        <begin position="353"/>
        <end position="417"/>
    </location>
</feature>
<keyword evidence="3" id="KW-1185">Reference proteome</keyword>
<feature type="compositionally biased region" description="Low complexity" evidence="1">
    <location>
        <begin position="56"/>
        <end position="67"/>
    </location>
</feature>
<accession>A0ABD2Y9J5</accession>
<feature type="compositionally biased region" description="Basic and acidic residues" evidence="1">
    <location>
        <begin position="299"/>
        <end position="315"/>
    </location>
</feature>